<organism evidence="2 3">
    <name type="scientific">Candidatus Borkfalkia avistercoris</name>
    <dbReference type="NCBI Taxonomy" id="2838504"/>
    <lineage>
        <taxon>Bacteria</taxon>
        <taxon>Bacillati</taxon>
        <taxon>Bacillota</taxon>
        <taxon>Clostridia</taxon>
        <taxon>Christensenellales</taxon>
        <taxon>Christensenellaceae</taxon>
        <taxon>Candidatus Borkfalkia</taxon>
    </lineage>
</organism>
<dbReference type="EMBL" id="DXCL01000009">
    <property type="protein sequence ID" value="HIZ02901.1"/>
    <property type="molecule type" value="Genomic_DNA"/>
</dbReference>
<evidence type="ECO:0000313" key="2">
    <source>
        <dbReference type="EMBL" id="HIZ02901.1"/>
    </source>
</evidence>
<dbReference type="Proteomes" id="UP000824132">
    <property type="component" value="Unassembled WGS sequence"/>
</dbReference>
<name>A0A9D2CXR6_9FIRM</name>
<proteinExistence type="predicted"/>
<keyword evidence="2" id="KW-0255">Endonuclease</keyword>
<keyword evidence="1" id="KW-0812">Transmembrane</keyword>
<feature type="transmembrane region" description="Helical" evidence="1">
    <location>
        <begin position="37"/>
        <end position="55"/>
    </location>
</feature>
<feature type="transmembrane region" description="Helical" evidence="1">
    <location>
        <begin position="12"/>
        <end position="31"/>
    </location>
</feature>
<keyword evidence="2" id="KW-0540">Nuclease</keyword>
<gene>
    <name evidence="2" type="ORF">H9727_01295</name>
</gene>
<reference evidence="2" key="2">
    <citation type="submission" date="2021-04" db="EMBL/GenBank/DDBJ databases">
        <authorList>
            <person name="Gilroy R."/>
        </authorList>
    </citation>
    <scope>NUCLEOTIDE SEQUENCE</scope>
    <source>
        <strain evidence="2">CHK187-5294</strain>
    </source>
</reference>
<keyword evidence="1" id="KW-1133">Transmembrane helix</keyword>
<comment type="caution">
    <text evidence="2">The sequence shown here is derived from an EMBL/GenBank/DDBJ whole genome shotgun (WGS) entry which is preliminary data.</text>
</comment>
<dbReference type="GO" id="GO:0004519">
    <property type="term" value="F:endonuclease activity"/>
    <property type="evidence" value="ECO:0007669"/>
    <property type="project" value="UniProtKB-KW"/>
</dbReference>
<keyword evidence="2" id="KW-0378">Hydrolase</keyword>
<reference evidence="2" key="1">
    <citation type="journal article" date="2021" name="PeerJ">
        <title>Extensive microbial diversity within the chicken gut microbiome revealed by metagenomics and culture.</title>
        <authorList>
            <person name="Gilroy R."/>
            <person name="Ravi A."/>
            <person name="Getino M."/>
            <person name="Pursley I."/>
            <person name="Horton D.L."/>
            <person name="Alikhan N.F."/>
            <person name="Baker D."/>
            <person name="Gharbi K."/>
            <person name="Hall N."/>
            <person name="Watson M."/>
            <person name="Adriaenssens E.M."/>
            <person name="Foster-Nyarko E."/>
            <person name="Jarju S."/>
            <person name="Secka A."/>
            <person name="Antonio M."/>
            <person name="Oren A."/>
            <person name="Chaudhuri R.R."/>
            <person name="La Ragione R."/>
            <person name="Hildebrand F."/>
            <person name="Pallen M.J."/>
        </authorList>
    </citation>
    <scope>NUCLEOTIDE SEQUENCE</scope>
    <source>
        <strain evidence="2">CHK187-5294</strain>
    </source>
</reference>
<evidence type="ECO:0000313" key="3">
    <source>
        <dbReference type="Proteomes" id="UP000824132"/>
    </source>
</evidence>
<sequence length="251" mass="27886">MKKFDLPLWADTFFIFCISFLFFFCIFRFYIEALWGALAASCAAAGALTFLLHIITKRRHKKRCDARQDKLEIQKLSFHLAMDAPENNAARIAGALAAESGKDAAVENGRIALEGKQYFPIFRLEPTTADELAAIVRSGGGEKAVLSSSFTKDAQALAAAFDIRLINAEEIYALLKEQDMLPEHYIMGNEMKRSLKNGIKLRLARKSWKGYLLAGVSLLLFSLISIFPVYYIVAGGLMLAAAILVRFFGKA</sequence>
<accession>A0A9D2CXR6</accession>
<feature type="transmembrane region" description="Helical" evidence="1">
    <location>
        <begin position="208"/>
        <end position="224"/>
    </location>
</feature>
<dbReference type="AlphaFoldDB" id="A0A9D2CXR6"/>
<keyword evidence="1" id="KW-0472">Membrane</keyword>
<evidence type="ECO:0000256" key="1">
    <source>
        <dbReference type="SAM" id="Phobius"/>
    </source>
</evidence>
<protein>
    <submittedName>
        <fullName evidence="2">Restriction endonuclease</fullName>
    </submittedName>
</protein>